<feature type="transmembrane region" description="Helical" evidence="1">
    <location>
        <begin position="28"/>
        <end position="46"/>
    </location>
</feature>
<feature type="transmembrane region" description="Helical" evidence="1">
    <location>
        <begin position="58"/>
        <end position="80"/>
    </location>
</feature>
<dbReference type="Proteomes" id="UP001198163">
    <property type="component" value="Unassembled WGS sequence"/>
</dbReference>
<evidence type="ECO:0000313" key="2">
    <source>
        <dbReference type="EMBL" id="MCD1655142.1"/>
    </source>
</evidence>
<proteinExistence type="predicted"/>
<sequence length="177" mass="19064">MKSYSVLGIIFVLTGLIMLFVPEGFIQAVMVSLGVAAFSNGVYILVKSRHLIDARPFLNVMTVRAVLSMVVGLVAIVLPLALAGTLWLIVSWILAGYLVLSAALQIYGIVKLREAGIPAPLFYYETGVSLVLALILFFMPGTIGITLIRIAGAMVLLGGIGTLGWSLGYFDRFRKTI</sequence>
<keyword evidence="1" id="KW-1133">Transmembrane helix</keyword>
<keyword evidence="3" id="KW-1185">Reference proteome</keyword>
<dbReference type="InterPro" id="IPR005325">
    <property type="entry name" value="DUF308_memb"/>
</dbReference>
<dbReference type="RefSeq" id="WP_230755969.1">
    <property type="nucleotide sequence ID" value="NZ_JAINWA010000003.1"/>
</dbReference>
<keyword evidence="1" id="KW-0472">Membrane</keyword>
<evidence type="ECO:0000256" key="1">
    <source>
        <dbReference type="SAM" id="Phobius"/>
    </source>
</evidence>
<keyword evidence="1" id="KW-0812">Transmembrane</keyword>
<comment type="caution">
    <text evidence="2">The sequence shown here is derived from an EMBL/GenBank/DDBJ whole genome shotgun (WGS) entry which is preliminary data.</text>
</comment>
<gene>
    <name evidence="2" type="ORF">K7J14_10570</name>
</gene>
<name>A0AAE3EI75_9SPIR</name>
<evidence type="ECO:0000313" key="3">
    <source>
        <dbReference type="Proteomes" id="UP001198163"/>
    </source>
</evidence>
<reference evidence="2" key="1">
    <citation type="submission" date="2021-08" db="EMBL/GenBank/DDBJ databases">
        <title>Comparative analyses of Brucepasteria parasyntrophica and Teretinema zuelzerae.</title>
        <authorList>
            <person name="Song Y."/>
            <person name="Brune A."/>
        </authorList>
    </citation>
    <scope>NUCLEOTIDE SEQUENCE</scope>
    <source>
        <strain evidence="2">DSM 1903</strain>
    </source>
</reference>
<dbReference type="AlphaFoldDB" id="A0AAE3EI75"/>
<feature type="transmembrane region" description="Helical" evidence="1">
    <location>
        <begin position="86"/>
        <end position="110"/>
    </location>
</feature>
<feature type="transmembrane region" description="Helical" evidence="1">
    <location>
        <begin position="122"/>
        <end position="141"/>
    </location>
</feature>
<organism evidence="2 3">
    <name type="scientific">Teretinema zuelzerae</name>
    <dbReference type="NCBI Taxonomy" id="156"/>
    <lineage>
        <taxon>Bacteria</taxon>
        <taxon>Pseudomonadati</taxon>
        <taxon>Spirochaetota</taxon>
        <taxon>Spirochaetia</taxon>
        <taxon>Spirochaetales</taxon>
        <taxon>Treponemataceae</taxon>
        <taxon>Teretinema</taxon>
    </lineage>
</organism>
<protein>
    <submittedName>
        <fullName evidence="2">DUF308 domain-containing protein</fullName>
    </submittedName>
</protein>
<feature type="transmembrane region" description="Helical" evidence="1">
    <location>
        <begin position="5"/>
        <end position="22"/>
    </location>
</feature>
<feature type="transmembrane region" description="Helical" evidence="1">
    <location>
        <begin position="147"/>
        <end position="170"/>
    </location>
</feature>
<dbReference type="Pfam" id="PF03729">
    <property type="entry name" value="DUF308"/>
    <property type="match status" value="2"/>
</dbReference>
<dbReference type="EMBL" id="JAINWA010000003">
    <property type="protein sequence ID" value="MCD1655142.1"/>
    <property type="molecule type" value="Genomic_DNA"/>
</dbReference>
<accession>A0AAE3EI75</accession>